<keyword evidence="3" id="KW-1185">Reference proteome</keyword>
<evidence type="ECO:0000313" key="2">
    <source>
        <dbReference type="EMBL" id="RDW60633.1"/>
    </source>
</evidence>
<evidence type="ECO:0000256" key="1">
    <source>
        <dbReference type="SAM" id="Phobius"/>
    </source>
</evidence>
<comment type="caution">
    <text evidence="2">The sequence shown here is derived from an EMBL/GenBank/DDBJ whole genome shotgun (WGS) entry which is preliminary data.</text>
</comment>
<feature type="transmembrane region" description="Helical" evidence="1">
    <location>
        <begin position="128"/>
        <end position="144"/>
    </location>
</feature>
<reference evidence="2 3" key="1">
    <citation type="journal article" date="2018" name="IMA Fungus">
        <title>IMA Genome-F 9: Draft genome sequence of Annulohypoxylon stygium, Aspergillus mulundensis, Berkeleyomyces basicola (syn. Thielaviopsis basicola), Ceratocystis smalleyi, two Cercospora beticola strains, Coleophoma cylindrospora, Fusarium fracticaudum, Phialophora cf. hyalina, and Morchella septimelata.</title>
        <authorList>
            <person name="Wingfield B.D."/>
            <person name="Bills G.F."/>
            <person name="Dong Y."/>
            <person name="Huang W."/>
            <person name="Nel W.J."/>
            <person name="Swalarsk-Parry B.S."/>
            <person name="Vaghefi N."/>
            <person name="Wilken P.M."/>
            <person name="An Z."/>
            <person name="de Beer Z.W."/>
            <person name="De Vos L."/>
            <person name="Chen L."/>
            <person name="Duong T.A."/>
            <person name="Gao Y."/>
            <person name="Hammerbacher A."/>
            <person name="Kikkert J.R."/>
            <person name="Li Y."/>
            <person name="Li H."/>
            <person name="Li K."/>
            <person name="Li Q."/>
            <person name="Liu X."/>
            <person name="Ma X."/>
            <person name="Naidoo K."/>
            <person name="Pethybridge S.J."/>
            <person name="Sun J."/>
            <person name="Steenkamp E.T."/>
            <person name="van der Nest M.A."/>
            <person name="van Wyk S."/>
            <person name="Wingfield M.J."/>
            <person name="Xiong C."/>
            <person name="Yue Q."/>
            <person name="Zhang X."/>
        </authorList>
    </citation>
    <scope>NUCLEOTIDE SEQUENCE [LARGE SCALE GENOMIC DNA]</scope>
    <source>
        <strain evidence="2 3">BP6252</strain>
    </source>
</reference>
<dbReference type="AlphaFoldDB" id="A0A3D8QFM5"/>
<keyword evidence="1" id="KW-0472">Membrane</keyword>
<dbReference type="EMBL" id="PDLM01000015">
    <property type="protein sequence ID" value="RDW60633.1"/>
    <property type="molecule type" value="Genomic_DNA"/>
</dbReference>
<feature type="transmembrane region" description="Helical" evidence="1">
    <location>
        <begin position="102"/>
        <end position="122"/>
    </location>
</feature>
<keyword evidence="1" id="KW-1133">Transmembrane helix</keyword>
<accession>A0A3D8QFM5</accession>
<sequence length="333" mass="37263">MDALGIVTLIGADEMNLVVGRLARSPYTKYLPLLGAYTVAGNSITKPLPGFAAYNITDRIMATDVTGWFGRWLMKQDLSSTSTWINISVSKKRTERQKRAEFSSALIGLLTMGPPLTLAVLIYDWWGLANYVSMIVSVLVRLIVVEENWKALDTAADGAIVKTAQPVKTFWTLPDGNAVTIIAPRGVIMDCLLTTPRPPNVHLYNAARGFGWAAFAVHCVSLGMATLVSQILTVVLLLGSTILVARKFLDDDLHIGRRLQFQRTDFPGKEFRSAALARLNLTSDEERSMVAWNLFPHLSNELWWERYHKCKKDYGVEGFKRWDQIMAERTDLV</sequence>
<organism evidence="2 3">
    <name type="scientific">Coleophoma cylindrospora</name>
    <dbReference type="NCBI Taxonomy" id="1849047"/>
    <lineage>
        <taxon>Eukaryota</taxon>
        <taxon>Fungi</taxon>
        <taxon>Dikarya</taxon>
        <taxon>Ascomycota</taxon>
        <taxon>Pezizomycotina</taxon>
        <taxon>Leotiomycetes</taxon>
        <taxon>Helotiales</taxon>
        <taxon>Dermateaceae</taxon>
        <taxon>Coleophoma</taxon>
    </lineage>
</organism>
<keyword evidence="1" id="KW-0812">Transmembrane</keyword>
<protein>
    <submittedName>
        <fullName evidence="2">Uncharacterized protein</fullName>
    </submittedName>
</protein>
<dbReference type="OrthoDB" id="5422688at2759"/>
<proteinExistence type="predicted"/>
<dbReference type="Proteomes" id="UP000256645">
    <property type="component" value="Unassembled WGS sequence"/>
</dbReference>
<feature type="transmembrane region" description="Helical" evidence="1">
    <location>
        <begin position="206"/>
        <end position="225"/>
    </location>
</feature>
<evidence type="ECO:0000313" key="3">
    <source>
        <dbReference type="Proteomes" id="UP000256645"/>
    </source>
</evidence>
<name>A0A3D8QFM5_9HELO</name>
<gene>
    <name evidence="2" type="ORF">BP6252_12016</name>
</gene>